<evidence type="ECO:0000313" key="2">
    <source>
        <dbReference type="Proteomes" id="UP000617041"/>
    </source>
</evidence>
<evidence type="ECO:0000313" key="1">
    <source>
        <dbReference type="EMBL" id="MBK0392260.1"/>
    </source>
</evidence>
<protein>
    <submittedName>
        <fullName evidence="1">Uncharacterized protein</fullName>
    </submittedName>
</protein>
<accession>A0A934UQM3</accession>
<gene>
    <name evidence="1" type="ORF">I8E28_06640</name>
</gene>
<dbReference type="EMBL" id="JAEDAO010000001">
    <property type="protein sequence ID" value="MBK0392260.1"/>
    <property type="molecule type" value="Genomic_DNA"/>
</dbReference>
<dbReference type="InterPro" id="IPR051783">
    <property type="entry name" value="NAD(P)-dependent_oxidoreduct"/>
</dbReference>
<sequence length="321" mass="34628">MNVVMLGGATPAGARLASLLRDSGWARPVLLRPHDPGMEEAFAGADAVVDCSGSPRAALARRVEWMQACLAAKRPRLVVLGSARVYGSLRGRVDEASPWPRTAEAEVRGWRAVEGAARACAAAGGQVVVLRAGPLWGNGLPLVRRLATALRERRLGDLGAHGDGWSNLVPVDDACLAIIRALQLPLQRGDWRCYNLAAPDSPRWNDLFLDLALGIGATPVPRIAAWRIAAEQWIATPLLDALRGMAPRDDSELPQAISRPEAAAWRLQQRVDASAATNELRLDWTPYPSVLADVAAWEVRQHGLERLRRAGVAGHPARRGL</sequence>
<dbReference type="Proteomes" id="UP000617041">
    <property type="component" value="Unassembled WGS sequence"/>
</dbReference>
<dbReference type="RefSeq" id="WP_200787206.1">
    <property type="nucleotide sequence ID" value="NZ_JAEDAO010000001.1"/>
</dbReference>
<comment type="caution">
    <text evidence="1">The sequence shown here is derived from an EMBL/GenBank/DDBJ whole genome shotgun (WGS) entry which is preliminary data.</text>
</comment>
<dbReference type="InterPro" id="IPR036291">
    <property type="entry name" value="NAD(P)-bd_dom_sf"/>
</dbReference>
<dbReference type="GO" id="GO:0004029">
    <property type="term" value="F:aldehyde dehydrogenase (NAD+) activity"/>
    <property type="evidence" value="ECO:0007669"/>
    <property type="project" value="TreeGrafter"/>
</dbReference>
<dbReference type="SUPFAM" id="SSF51735">
    <property type="entry name" value="NAD(P)-binding Rossmann-fold domains"/>
    <property type="match status" value="1"/>
</dbReference>
<reference evidence="1" key="1">
    <citation type="submission" date="2020-12" db="EMBL/GenBank/DDBJ databases">
        <title>Ramlibacter sp. nov., isolated from a freshwater alga, Cryptomonas.</title>
        <authorList>
            <person name="Kim H.M."/>
            <person name="Jeon C.O."/>
        </authorList>
    </citation>
    <scope>NUCLEOTIDE SEQUENCE</scope>
    <source>
        <strain evidence="1">CrO1</strain>
    </source>
</reference>
<dbReference type="GO" id="GO:0005737">
    <property type="term" value="C:cytoplasm"/>
    <property type="evidence" value="ECO:0007669"/>
    <property type="project" value="TreeGrafter"/>
</dbReference>
<organism evidence="1 2">
    <name type="scientific">Ramlibacter algicola</name>
    <dbReference type="NCBI Taxonomy" id="2795217"/>
    <lineage>
        <taxon>Bacteria</taxon>
        <taxon>Pseudomonadati</taxon>
        <taxon>Pseudomonadota</taxon>
        <taxon>Betaproteobacteria</taxon>
        <taxon>Burkholderiales</taxon>
        <taxon>Comamonadaceae</taxon>
        <taxon>Ramlibacter</taxon>
    </lineage>
</organism>
<dbReference type="PANTHER" id="PTHR48079">
    <property type="entry name" value="PROTEIN YEEZ"/>
    <property type="match status" value="1"/>
</dbReference>
<dbReference type="AlphaFoldDB" id="A0A934UQM3"/>
<dbReference type="PANTHER" id="PTHR48079:SF6">
    <property type="entry name" value="NAD(P)-BINDING DOMAIN-CONTAINING PROTEIN-RELATED"/>
    <property type="match status" value="1"/>
</dbReference>
<proteinExistence type="predicted"/>
<keyword evidence="2" id="KW-1185">Reference proteome</keyword>
<dbReference type="Gene3D" id="3.40.50.720">
    <property type="entry name" value="NAD(P)-binding Rossmann-like Domain"/>
    <property type="match status" value="1"/>
</dbReference>
<name>A0A934UQM3_9BURK</name>